<accession>B9BZ48</accession>
<sequence length="82" mass="8147">MLEKGLTMGILNTVGEIAGAVAAVEAAEKLDPDAGLLTKAAAAVAGFKGAEALEGLLEKKEDATEQAADDTQATDGSDTSQA</sequence>
<gene>
    <name evidence="2" type="ORF">BURMUCGD2_3278</name>
</gene>
<evidence type="ECO:0000256" key="1">
    <source>
        <dbReference type="SAM" id="MobiDB-lite"/>
    </source>
</evidence>
<organism evidence="2 3">
    <name type="scientific">Burkholderia multivorans CGD2</name>
    <dbReference type="NCBI Taxonomy" id="513052"/>
    <lineage>
        <taxon>Bacteria</taxon>
        <taxon>Pseudomonadati</taxon>
        <taxon>Pseudomonadota</taxon>
        <taxon>Betaproteobacteria</taxon>
        <taxon>Burkholderiales</taxon>
        <taxon>Burkholderiaceae</taxon>
        <taxon>Burkholderia</taxon>
        <taxon>Burkholderia cepacia complex</taxon>
    </lineage>
</organism>
<comment type="caution">
    <text evidence="2">The sequence shown here is derived from an EMBL/GenBank/DDBJ whole genome shotgun (WGS) entry which is preliminary data.</text>
</comment>
<dbReference type="EMBL" id="ACFC01000020">
    <property type="protein sequence ID" value="EEE03896.1"/>
    <property type="molecule type" value="Genomic_DNA"/>
</dbReference>
<feature type="compositionally biased region" description="Low complexity" evidence="1">
    <location>
        <begin position="65"/>
        <end position="75"/>
    </location>
</feature>
<proteinExistence type="predicted"/>
<name>B9BZ48_9BURK</name>
<feature type="region of interest" description="Disordered" evidence="1">
    <location>
        <begin position="59"/>
        <end position="82"/>
    </location>
</feature>
<evidence type="ECO:0000313" key="3">
    <source>
        <dbReference type="Proteomes" id="UP000004535"/>
    </source>
</evidence>
<reference evidence="2 3" key="1">
    <citation type="journal article" date="2012" name="J. Bacteriol.">
        <title>Draft Genome Sequence Determination for Cystic Fibrosis and Chronic Granulomatous Disease Burkholderia multivorans Isolates.</title>
        <authorList>
            <person name="Varga J.J."/>
            <person name="Losada L."/>
            <person name="Zelazny A.M."/>
            <person name="Brinkac L."/>
            <person name="Harkins D."/>
            <person name="Radune D."/>
            <person name="Hostetler J."/>
            <person name="Sampaio E.P."/>
            <person name="Ronning C.M."/>
            <person name="Nierman W.C."/>
            <person name="Greenberg D.E."/>
            <person name="Holland S.M."/>
            <person name="Goldberg J.B."/>
        </authorList>
    </citation>
    <scope>NUCLEOTIDE SEQUENCE [LARGE SCALE GENOMIC DNA]</scope>
    <source>
        <strain evidence="2 3">CGD2</strain>
    </source>
</reference>
<dbReference type="AlphaFoldDB" id="B9BZ48"/>
<dbReference type="Proteomes" id="UP000004535">
    <property type="component" value="Unassembled WGS sequence"/>
</dbReference>
<evidence type="ECO:0000313" key="2">
    <source>
        <dbReference type="EMBL" id="EEE03896.1"/>
    </source>
</evidence>
<protein>
    <submittedName>
        <fullName evidence="2">Uncharacterized protein</fullName>
    </submittedName>
</protein>